<feature type="region of interest" description="Disordered" evidence="5">
    <location>
        <begin position="1"/>
        <end position="34"/>
    </location>
</feature>
<feature type="transmembrane region" description="Helical" evidence="6">
    <location>
        <begin position="121"/>
        <end position="140"/>
    </location>
</feature>
<dbReference type="Pfam" id="PF07690">
    <property type="entry name" value="MFS_1"/>
    <property type="match status" value="1"/>
</dbReference>
<organism evidence="8 9">
    <name type="scientific">Paecilomyces lecythidis</name>
    <dbReference type="NCBI Taxonomy" id="3004212"/>
    <lineage>
        <taxon>Eukaryota</taxon>
        <taxon>Fungi</taxon>
        <taxon>Dikarya</taxon>
        <taxon>Ascomycota</taxon>
        <taxon>Pezizomycotina</taxon>
        <taxon>Eurotiomycetes</taxon>
        <taxon>Eurotiomycetidae</taxon>
        <taxon>Eurotiales</taxon>
        <taxon>Thermoascaceae</taxon>
        <taxon>Paecilomyces</taxon>
    </lineage>
</organism>
<feature type="compositionally biased region" description="Polar residues" evidence="5">
    <location>
        <begin position="1"/>
        <end position="17"/>
    </location>
</feature>
<dbReference type="PROSITE" id="PS50850">
    <property type="entry name" value="MFS"/>
    <property type="match status" value="1"/>
</dbReference>
<keyword evidence="4 6" id="KW-0472">Membrane</keyword>
<dbReference type="InterPro" id="IPR036259">
    <property type="entry name" value="MFS_trans_sf"/>
</dbReference>
<feature type="transmembrane region" description="Helical" evidence="6">
    <location>
        <begin position="206"/>
        <end position="227"/>
    </location>
</feature>
<dbReference type="PANTHER" id="PTHR23501">
    <property type="entry name" value="MAJOR FACILITATOR SUPERFAMILY"/>
    <property type="match status" value="1"/>
</dbReference>
<gene>
    <name evidence="8" type="ORF">Plec18167_005007</name>
</gene>
<keyword evidence="9" id="KW-1185">Reference proteome</keyword>
<reference evidence="8 9" key="1">
    <citation type="journal article" date="2024" name="IMA Fungus">
        <title>IMA Genome - F19 : A genome assembly and annotation guide to empower mycologists, including annotated draft genome sequences of Ceratocystis pirilliformis, Diaporthe australafricana, Fusarium ophioides, Paecilomyces lecythidis, and Sporothrix stenoceras.</title>
        <authorList>
            <person name="Aylward J."/>
            <person name="Wilson A.M."/>
            <person name="Visagie C.M."/>
            <person name="Spraker J."/>
            <person name="Barnes I."/>
            <person name="Buitendag C."/>
            <person name="Ceriani C."/>
            <person name="Del Mar Angel L."/>
            <person name="du Plessis D."/>
            <person name="Fuchs T."/>
            <person name="Gasser K."/>
            <person name="Kramer D."/>
            <person name="Li W."/>
            <person name="Munsamy K."/>
            <person name="Piso A."/>
            <person name="Price J.L."/>
            <person name="Sonnekus B."/>
            <person name="Thomas C."/>
            <person name="van der Nest A."/>
            <person name="van Dijk A."/>
            <person name="van Heerden A."/>
            <person name="van Vuuren N."/>
            <person name="Yilmaz N."/>
            <person name="Duong T.A."/>
            <person name="van der Merwe N.A."/>
            <person name="Wingfield M.J."/>
            <person name="Wingfield B.D."/>
        </authorList>
    </citation>
    <scope>NUCLEOTIDE SEQUENCE [LARGE SCALE GENOMIC DNA]</scope>
    <source>
        <strain evidence="8 9">CMW 18167</strain>
    </source>
</reference>
<feature type="transmembrane region" description="Helical" evidence="6">
    <location>
        <begin position="179"/>
        <end position="200"/>
    </location>
</feature>
<dbReference type="InterPro" id="IPR011701">
    <property type="entry name" value="MFS"/>
</dbReference>
<dbReference type="InterPro" id="IPR020846">
    <property type="entry name" value="MFS_dom"/>
</dbReference>
<comment type="subcellular location">
    <subcellularLocation>
        <location evidence="1">Membrane</location>
        <topology evidence="1">Multi-pass membrane protein</topology>
    </subcellularLocation>
</comment>
<feature type="transmembrane region" description="Helical" evidence="6">
    <location>
        <begin position="247"/>
        <end position="265"/>
    </location>
</feature>
<proteinExistence type="predicted"/>
<evidence type="ECO:0000256" key="3">
    <source>
        <dbReference type="ARBA" id="ARBA00022989"/>
    </source>
</evidence>
<evidence type="ECO:0000256" key="6">
    <source>
        <dbReference type="SAM" id="Phobius"/>
    </source>
</evidence>
<name>A0ABR3XLK5_9EURO</name>
<evidence type="ECO:0000259" key="7">
    <source>
        <dbReference type="PROSITE" id="PS50850"/>
    </source>
</evidence>
<evidence type="ECO:0000256" key="5">
    <source>
        <dbReference type="SAM" id="MobiDB-lite"/>
    </source>
</evidence>
<keyword evidence="2 6" id="KW-0812">Transmembrane</keyword>
<feature type="transmembrane region" description="Helical" evidence="6">
    <location>
        <begin position="277"/>
        <end position="297"/>
    </location>
</feature>
<evidence type="ECO:0000313" key="9">
    <source>
        <dbReference type="Proteomes" id="UP001583193"/>
    </source>
</evidence>
<dbReference type="PANTHER" id="PTHR23501:SF78">
    <property type="entry name" value="MAJOR FACILITATOR SUPERFAMILY (MFS) PROFILE DOMAIN-CONTAINING PROTEIN-RELATED"/>
    <property type="match status" value="1"/>
</dbReference>
<evidence type="ECO:0000256" key="2">
    <source>
        <dbReference type="ARBA" id="ARBA00022692"/>
    </source>
</evidence>
<keyword evidence="3 6" id="KW-1133">Transmembrane helix</keyword>
<protein>
    <recommendedName>
        <fullName evidence="7">Major facilitator superfamily (MFS) profile domain-containing protein</fullName>
    </recommendedName>
</protein>
<evidence type="ECO:0000256" key="1">
    <source>
        <dbReference type="ARBA" id="ARBA00004141"/>
    </source>
</evidence>
<dbReference type="Proteomes" id="UP001583193">
    <property type="component" value="Unassembled WGS sequence"/>
</dbReference>
<evidence type="ECO:0000256" key="4">
    <source>
        <dbReference type="ARBA" id="ARBA00023136"/>
    </source>
</evidence>
<dbReference type="EMBL" id="JAVDPF010000015">
    <property type="protein sequence ID" value="KAL1876600.1"/>
    <property type="molecule type" value="Genomic_DNA"/>
</dbReference>
<dbReference type="PRINTS" id="PR01036">
    <property type="entry name" value="TCRTETB"/>
</dbReference>
<feature type="domain" description="Major facilitator superfamily (MFS) profile" evidence="7">
    <location>
        <begin position="56"/>
        <end position="315"/>
    </location>
</feature>
<feature type="transmembrane region" description="Helical" evidence="6">
    <location>
        <begin position="146"/>
        <end position="167"/>
    </location>
</feature>
<accession>A0ABR3XLK5</accession>
<sequence length="315" mass="33689">MPTTSDQATSSESTLPTTEKRNMASDDGDTKGGTTTLETFEDQQNHILPHKKLMVVFPCLAMAEMIAYLDQTTVSTALPAIGSGLNLGPSISWVATGFLLASTSIQLINGRLSDIVGRKPLLLTCLGVLAVSNLCAGFAQNSRMLFAFRSMAGLGGGVITSLTMIIASDITTLEQRGRYNGFIGAMLALGNGLGPLIGGALTQRASWRWCFWFIVPLIIAVMIIMGLTIPPSNVKGKAWAKFRMIDWLGLLINIAAVLLTLIPLSEGGSLYAWRSPLVIAMLTIGGVLLIVFVLIEWKVAKLPIMPRSSSPPLPE</sequence>
<evidence type="ECO:0000313" key="8">
    <source>
        <dbReference type="EMBL" id="KAL1876600.1"/>
    </source>
</evidence>
<dbReference type="SUPFAM" id="SSF103473">
    <property type="entry name" value="MFS general substrate transporter"/>
    <property type="match status" value="1"/>
</dbReference>
<comment type="caution">
    <text evidence="8">The sequence shown here is derived from an EMBL/GenBank/DDBJ whole genome shotgun (WGS) entry which is preliminary data.</text>
</comment>
<feature type="compositionally biased region" description="Basic and acidic residues" evidence="5">
    <location>
        <begin position="18"/>
        <end position="30"/>
    </location>
</feature>
<dbReference type="Gene3D" id="1.20.1720.10">
    <property type="entry name" value="Multidrug resistance protein D"/>
    <property type="match status" value="1"/>
</dbReference>